<dbReference type="EMBL" id="HBGS01057731">
    <property type="protein sequence ID" value="CAD9482275.1"/>
    <property type="molecule type" value="Transcribed_RNA"/>
</dbReference>
<sequence>MLSTPVVLRTRESPFLPISFQSNDAERFPGGKSELRTPEEQERGREKCPHQILRALPGTKGGQGGRRKEVTLTVEVARHDSWCFEGLSLFIANACLEALQSSCSSKAPR</sequence>
<evidence type="ECO:0000256" key="1">
    <source>
        <dbReference type="SAM" id="MobiDB-lite"/>
    </source>
</evidence>
<protein>
    <submittedName>
        <fullName evidence="2">Uncharacterized protein</fullName>
    </submittedName>
</protein>
<feature type="compositionally biased region" description="Basic and acidic residues" evidence="1">
    <location>
        <begin position="24"/>
        <end position="47"/>
    </location>
</feature>
<reference evidence="2" key="1">
    <citation type="submission" date="2021-01" db="EMBL/GenBank/DDBJ databases">
        <authorList>
            <person name="Corre E."/>
            <person name="Pelletier E."/>
            <person name="Niang G."/>
            <person name="Scheremetjew M."/>
            <person name="Finn R."/>
            <person name="Kale V."/>
            <person name="Holt S."/>
            <person name="Cochrane G."/>
            <person name="Meng A."/>
            <person name="Brown T."/>
            <person name="Cohen L."/>
        </authorList>
    </citation>
    <scope>NUCLEOTIDE SEQUENCE</scope>
    <source>
        <strain evidence="2">CCMP1381</strain>
    </source>
</reference>
<gene>
    <name evidence="2" type="ORF">DSPE1174_LOCUS30110</name>
</gene>
<name>A0A7S2H6Z7_9STRA</name>
<feature type="region of interest" description="Disordered" evidence="1">
    <location>
        <begin position="21"/>
        <end position="47"/>
    </location>
</feature>
<evidence type="ECO:0000313" key="2">
    <source>
        <dbReference type="EMBL" id="CAD9482275.1"/>
    </source>
</evidence>
<proteinExistence type="predicted"/>
<accession>A0A7S2H6Z7</accession>
<dbReference type="AlphaFoldDB" id="A0A7S2H6Z7"/>
<organism evidence="2">
    <name type="scientific">Octactis speculum</name>
    <dbReference type="NCBI Taxonomy" id="3111310"/>
    <lineage>
        <taxon>Eukaryota</taxon>
        <taxon>Sar</taxon>
        <taxon>Stramenopiles</taxon>
        <taxon>Ochrophyta</taxon>
        <taxon>Dictyochophyceae</taxon>
        <taxon>Dictyochales</taxon>
        <taxon>Dictyochaceae</taxon>
        <taxon>Octactis</taxon>
    </lineage>
</organism>